<evidence type="ECO:0000313" key="2">
    <source>
        <dbReference type="EMBL" id="CAI4006908.1"/>
    </source>
</evidence>
<reference evidence="2" key="1">
    <citation type="submission" date="2022-10" db="EMBL/GenBank/DDBJ databases">
        <authorList>
            <person name="Chen Y."/>
            <person name="Dougan E. K."/>
            <person name="Chan C."/>
            <person name="Rhodes N."/>
            <person name="Thang M."/>
        </authorList>
    </citation>
    <scope>NUCLEOTIDE SEQUENCE</scope>
</reference>
<proteinExistence type="predicted"/>
<dbReference type="AlphaFoldDB" id="A0A9P1DBP8"/>
<dbReference type="OrthoDB" id="445348at2759"/>
<feature type="region of interest" description="Disordered" evidence="1">
    <location>
        <begin position="33"/>
        <end position="99"/>
    </location>
</feature>
<sequence>ESMQGNSFFVCKAADGEPVACLAPKQIRLSSTQPHAAEDVYGFEEEGTKAEREKEEADEMDRYREGLKDPDKYVLPPRKRMRELFGLPPEPRKPDKNQLMAKTLPPDALLWGRALMDRQRSGKVGYNLKSSGYDPAKAVTAARLDM</sequence>
<reference evidence="3" key="2">
    <citation type="submission" date="2024-04" db="EMBL/GenBank/DDBJ databases">
        <authorList>
            <person name="Chen Y."/>
            <person name="Shah S."/>
            <person name="Dougan E. K."/>
            <person name="Thang M."/>
            <person name="Chan C."/>
        </authorList>
    </citation>
    <scope>NUCLEOTIDE SEQUENCE [LARGE SCALE GENOMIC DNA]</scope>
</reference>
<dbReference type="EMBL" id="CAMXCT030003919">
    <property type="protein sequence ID" value="CAL4794220.1"/>
    <property type="molecule type" value="Genomic_DNA"/>
</dbReference>
<dbReference type="EMBL" id="CAMXCT010003919">
    <property type="protein sequence ID" value="CAI4006908.1"/>
    <property type="molecule type" value="Genomic_DNA"/>
</dbReference>
<dbReference type="GO" id="GO:0032259">
    <property type="term" value="P:methylation"/>
    <property type="evidence" value="ECO:0007669"/>
    <property type="project" value="UniProtKB-KW"/>
</dbReference>
<keyword evidence="5" id="KW-1185">Reference proteome</keyword>
<dbReference type="EMBL" id="CAMXCT020003919">
    <property type="protein sequence ID" value="CAL1160283.1"/>
    <property type="molecule type" value="Genomic_DNA"/>
</dbReference>
<feature type="compositionally biased region" description="Basic and acidic residues" evidence="1">
    <location>
        <begin position="46"/>
        <end position="72"/>
    </location>
</feature>
<keyword evidence="4" id="KW-0808">Transferase</keyword>
<organism evidence="2">
    <name type="scientific">Cladocopium goreaui</name>
    <dbReference type="NCBI Taxonomy" id="2562237"/>
    <lineage>
        <taxon>Eukaryota</taxon>
        <taxon>Sar</taxon>
        <taxon>Alveolata</taxon>
        <taxon>Dinophyceae</taxon>
        <taxon>Suessiales</taxon>
        <taxon>Symbiodiniaceae</taxon>
        <taxon>Cladocopium</taxon>
    </lineage>
</organism>
<dbReference type="GO" id="GO:0008168">
    <property type="term" value="F:methyltransferase activity"/>
    <property type="evidence" value="ECO:0007669"/>
    <property type="project" value="UniProtKB-KW"/>
</dbReference>
<evidence type="ECO:0000313" key="5">
    <source>
        <dbReference type="Proteomes" id="UP001152797"/>
    </source>
</evidence>
<evidence type="ECO:0000256" key="1">
    <source>
        <dbReference type="SAM" id="MobiDB-lite"/>
    </source>
</evidence>
<name>A0A9P1DBP8_9DINO</name>
<keyword evidence="4" id="KW-0489">Methyltransferase</keyword>
<dbReference type="Proteomes" id="UP001152797">
    <property type="component" value="Unassembled WGS sequence"/>
</dbReference>
<evidence type="ECO:0000313" key="3">
    <source>
        <dbReference type="EMBL" id="CAL1160283.1"/>
    </source>
</evidence>
<comment type="caution">
    <text evidence="2">The sequence shown here is derived from an EMBL/GenBank/DDBJ whole genome shotgun (WGS) entry which is preliminary data.</text>
</comment>
<evidence type="ECO:0000313" key="4">
    <source>
        <dbReference type="EMBL" id="CAL4794220.1"/>
    </source>
</evidence>
<protein>
    <submittedName>
        <fullName evidence="4">Ribosomal RNA small subunit methyltransferase C</fullName>
    </submittedName>
</protein>
<gene>
    <name evidence="2" type="ORF">C1SCF055_LOCUS32506</name>
</gene>
<accession>A0A9P1DBP8</accession>
<feature type="non-terminal residue" evidence="2">
    <location>
        <position position="146"/>
    </location>
</feature>